<dbReference type="GO" id="GO:0008270">
    <property type="term" value="F:zinc ion binding"/>
    <property type="evidence" value="ECO:0007669"/>
    <property type="project" value="UniProtKB-KW"/>
</dbReference>
<protein>
    <submittedName>
        <fullName evidence="1">Zinc-finger domain-containing protein</fullName>
    </submittedName>
</protein>
<gene>
    <name evidence="1" type="ORF">GCM10008967_43120</name>
</gene>
<proteinExistence type="predicted"/>
<dbReference type="Proteomes" id="UP001500782">
    <property type="component" value="Unassembled WGS sequence"/>
</dbReference>
<evidence type="ECO:0000313" key="1">
    <source>
        <dbReference type="EMBL" id="GAA0348166.1"/>
    </source>
</evidence>
<comment type="caution">
    <text evidence="1">The sequence shown here is derived from an EMBL/GenBank/DDBJ whole genome shotgun (WGS) entry which is preliminary data.</text>
</comment>
<keyword evidence="1" id="KW-0479">Metal-binding</keyword>
<accession>A0ABP3GP74</accession>
<dbReference type="RefSeq" id="WP_343804116.1">
    <property type="nucleotide sequence ID" value="NZ_BAAADJ010000064.1"/>
</dbReference>
<organism evidence="1 2">
    <name type="scientific">Bacillus carboniphilus</name>
    <dbReference type="NCBI Taxonomy" id="86663"/>
    <lineage>
        <taxon>Bacteria</taxon>
        <taxon>Bacillati</taxon>
        <taxon>Bacillota</taxon>
        <taxon>Bacilli</taxon>
        <taxon>Bacillales</taxon>
        <taxon>Bacillaceae</taxon>
        <taxon>Bacillus</taxon>
    </lineage>
</organism>
<dbReference type="Pfam" id="PF10782">
    <property type="entry name" value="zf-C2HCIx2C"/>
    <property type="match status" value="1"/>
</dbReference>
<keyword evidence="1" id="KW-0863">Zinc-finger</keyword>
<evidence type="ECO:0000313" key="2">
    <source>
        <dbReference type="Proteomes" id="UP001500782"/>
    </source>
</evidence>
<reference evidence="2" key="1">
    <citation type="journal article" date="2019" name="Int. J. Syst. Evol. Microbiol.">
        <title>The Global Catalogue of Microorganisms (GCM) 10K type strain sequencing project: providing services to taxonomists for standard genome sequencing and annotation.</title>
        <authorList>
            <consortium name="The Broad Institute Genomics Platform"/>
            <consortium name="The Broad Institute Genome Sequencing Center for Infectious Disease"/>
            <person name="Wu L."/>
            <person name="Ma J."/>
        </authorList>
    </citation>
    <scope>NUCLEOTIDE SEQUENCE [LARGE SCALE GENOMIC DNA]</scope>
    <source>
        <strain evidence="2">JCM 9731</strain>
    </source>
</reference>
<keyword evidence="2" id="KW-1185">Reference proteome</keyword>
<sequence>MNRKVIFEELEEIMTTYCEGCFVYKTLRKEKGKTFAHRFCISKCTVGEKIQKYGKKLQ</sequence>
<name>A0ABP3GP74_9BACI</name>
<dbReference type="InterPro" id="IPR019718">
    <property type="entry name" value="DUF2602"/>
</dbReference>
<dbReference type="EMBL" id="BAAADJ010000064">
    <property type="protein sequence ID" value="GAA0348166.1"/>
    <property type="molecule type" value="Genomic_DNA"/>
</dbReference>
<keyword evidence="1" id="KW-0862">Zinc</keyword>